<evidence type="ECO:0000259" key="10">
    <source>
        <dbReference type="PROSITE" id="PS50261"/>
    </source>
</evidence>
<dbReference type="PRINTS" id="PR00249">
    <property type="entry name" value="GPCRSECRETIN"/>
</dbReference>
<dbReference type="InterPro" id="IPR001759">
    <property type="entry name" value="PTX_dom"/>
</dbReference>
<evidence type="ECO:0000256" key="6">
    <source>
        <dbReference type="ARBA" id="ARBA00023157"/>
    </source>
</evidence>
<comment type="similarity">
    <text evidence="2">Belongs to the G-protein coupled receptor 2 family. Adhesion G-protein coupled receptor (ADGR) subfamily.</text>
</comment>
<feature type="domain" description="Pentraxin (PTX)" evidence="11">
    <location>
        <begin position="1"/>
        <end position="142"/>
    </location>
</feature>
<evidence type="ECO:0000256" key="1">
    <source>
        <dbReference type="ARBA" id="ARBA00004141"/>
    </source>
</evidence>
<evidence type="ECO:0000256" key="5">
    <source>
        <dbReference type="ARBA" id="ARBA00023136"/>
    </source>
</evidence>
<accession>A0A5N4EAA1</accession>
<dbReference type="PROSITE" id="PS51828">
    <property type="entry name" value="PTX_2"/>
    <property type="match status" value="1"/>
</dbReference>
<dbReference type="GO" id="GO:0005886">
    <property type="term" value="C:plasma membrane"/>
    <property type="evidence" value="ECO:0007669"/>
    <property type="project" value="TreeGrafter"/>
</dbReference>
<feature type="domain" description="G-protein coupled receptors family 2 profile 2" evidence="10">
    <location>
        <begin position="448"/>
        <end position="695"/>
    </location>
</feature>
<dbReference type="PROSITE" id="PS50261">
    <property type="entry name" value="G_PROTEIN_RECEP_F2_4"/>
    <property type="match status" value="1"/>
</dbReference>
<dbReference type="Pfam" id="PF01825">
    <property type="entry name" value="GPS"/>
    <property type="match status" value="1"/>
</dbReference>
<dbReference type="Gene3D" id="1.20.1070.10">
    <property type="entry name" value="Rhodopsin 7-helix transmembrane proteins"/>
    <property type="match status" value="1"/>
</dbReference>
<comment type="caution">
    <text evidence="7">Lacks conserved residue(s) required for the propagation of feature annotation.</text>
</comment>
<protein>
    <submittedName>
        <fullName evidence="12">Adhesion G-protein coupled receptor D2</fullName>
    </submittedName>
</protein>
<dbReference type="Pfam" id="PF00002">
    <property type="entry name" value="7tm_2"/>
    <property type="match status" value="1"/>
</dbReference>
<keyword evidence="3 8" id="KW-0812">Transmembrane</keyword>
<dbReference type="GO" id="GO:0007189">
    <property type="term" value="P:adenylate cyclase-activating G protein-coupled receptor signaling pathway"/>
    <property type="evidence" value="ECO:0007669"/>
    <property type="project" value="TreeGrafter"/>
</dbReference>
<keyword evidence="4 8" id="KW-1133">Transmembrane helix</keyword>
<evidence type="ECO:0000259" key="9">
    <source>
        <dbReference type="PROSITE" id="PS50221"/>
    </source>
</evidence>
<evidence type="ECO:0000256" key="8">
    <source>
        <dbReference type="SAM" id="Phobius"/>
    </source>
</evidence>
<dbReference type="InterPro" id="IPR017981">
    <property type="entry name" value="GPCR_2-like_7TM"/>
</dbReference>
<keyword evidence="12" id="KW-0675">Receptor</keyword>
<dbReference type="PROSITE" id="PS51257">
    <property type="entry name" value="PROKAR_LIPOPROTEIN"/>
    <property type="match status" value="1"/>
</dbReference>
<dbReference type="AlphaFoldDB" id="A0A5N4EAA1"/>
<dbReference type="Pfam" id="PF00354">
    <property type="entry name" value="Pentaxin"/>
    <property type="match status" value="1"/>
</dbReference>
<dbReference type="PROSITE" id="PS50221">
    <property type="entry name" value="GAIN_B"/>
    <property type="match status" value="1"/>
</dbReference>
<dbReference type="EMBL" id="JWIN03000004">
    <property type="protein sequence ID" value="KAB1280214.1"/>
    <property type="molecule type" value="Genomic_DNA"/>
</dbReference>
<sequence length="735" mass="79402">MFGERTSDRAARLRTPVPALGALTACVHVQWDAASPDTAALFSLAVPALANALQLRAFAEPGGTVHAALVDQDSLGGGFSARDAFSGNLTDFHLWARALSPTQLHRARACAPPPGGLLFRWDLGALDITPSLLPPVRVRLLCPETYRWLQDAPSWPGQDVISHINALAKAIVLLPDPLSEAHGDLSLAEASSFLSILERVLAKEAAPLGPAALLAVVQFLKRVTALGAWEPEPMTGPWEQLGRAVLSVASLVLEEQLAGLDVWHLRLREANAEGIVFTMPGGHPEGPGHIRIPTVEVRRLLQKGLSGVTVIHCWFSSSVFQHTQGAPGQEPQTPDSSEEASRMQRFLSTQVGSAIISSEVWDETGEASTAVAFHLQHQAFPQKLVEPVCAFWNFSISPDSGGSWATTGCSVTALYQDSTACFCNHSTNFAVLLQVYDVQRGPEEESLLRTLSFVGCGVSFCALATTFLLLLVAGVPKSERATIHKNLTFSLAAAEGVLMASEWAKASEVACVAITAVMHLLFLAAFSWMLVEGLLLWSKVVAVSMRPGPRLTLYYATGWGVPVAIVAITLAMCPHDYVATGHCWLNVRTDTIWAFVGPVLFVLTANTCILVRVVMVTVSSARRRARMLSPQPCLQQQIRIQMWATVKPVLVLLPVLGLTWLVGVLVHLSPAWAYAAVGLNSFQGPYIFLVYAAYNGEVRSALQRMTEKKAAETFMGPMAPEFPQASPPSQILRDR</sequence>
<feature type="transmembrane region" description="Helical" evidence="8">
    <location>
        <begin position="451"/>
        <end position="475"/>
    </location>
</feature>
<evidence type="ECO:0000256" key="4">
    <source>
        <dbReference type="ARBA" id="ARBA00022989"/>
    </source>
</evidence>
<organism evidence="12 13">
    <name type="scientific">Camelus dromedarius</name>
    <name type="common">Dromedary</name>
    <name type="synonym">Arabian camel</name>
    <dbReference type="NCBI Taxonomy" id="9838"/>
    <lineage>
        <taxon>Eukaryota</taxon>
        <taxon>Metazoa</taxon>
        <taxon>Chordata</taxon>
        <taxon>Craniata</taxon>
        <taxon>Vertebrata</taxon>
        <taxon>Euteleostomi</taxon>
        <taxon>Mammalia</taxon>
        <taxon>Eutheria</taxon>
        <taxon>Laurasiatheria</taxon>
        <taxon>Artiodactyla</taxon>
        <taxon>Tylopoda</taxon>
        <taxon>Camelidae</taxon>
        <taxon>Camelus</taxon>
    </lineage>
</organism>
<dbReference type="SMART" id="SM00159">
    <property type="entry name" value="PTX"/>
    <property type="match status" value="1"/>
</dbReference>
<dbReference type="InterPro" id="IPR013320">
    <property type="entry name" value="ConA-like_dom_sf"/>
</dbReference>
<dbReference type="FunFam" id="1.20.1070.10:FF:000252">
    <property type="entry name" value="Adhesion G protein-coupled receptor D2"/>
    <property type="match status" value="1"/>
</dbReference>
<dbReference type="InterPro" id="IPR046338">
    <property type="entry name" value="GAIN_dom_sf"/>
</dbReference>
<dbReference type="InterPro" id="IPR000203">
    <property type="entry name" value="GPS"/>
</dbReference>
<dbReference type="InterPro" id="IPR000832">
    <property type="entry name" value="GPCR_2_secretin-like"/>
</dbReference>
<keyword evidence="13" id="KW-1185">Reference proteome</keyword>
<keyword evidence="5 8" id="KW-0472">Membrane</keyword>
<feature type="transmembrane region" description="Helical" evidence="8">
    <location>
        <begin position="510"/>
        <end position="531"/>
    </location>
</feature>
<reference evidence="12 13" key="1">
    <citation type="journal article" date="2019" name="Mol. Ecol. Resour.">
        <title>Improving Illumina assemblies with Hi-C and long reads: an example with the North African dromedary.</title>
        <authorList>
            <person name="Elbers J.P."/>
            <person name="Rogers M.F."/>
            <person name="Perelman P.L."/>
            <person name="Proskuryakova A.A."/>
            <person name="Serdyukova N.A."/>
            <person name="Johnson W.E."/>
            <person name="Horin P."/>
            <person name="Corander J."/>
            <person name="Murphy D."/>
            <person name="Burger P.A."/>
        </authorList>
    </citation>
    <scope>NUCLEOTIDE SEQUENCE [LARGE SCALE GENOMIC DNA]</scope>
    <source>
        <strain evidence="12">Drom800</strain>
        <tissue evidence="12">Blood</tissue>
    </source>
</reference>
<keyword evidence="6" id="KW-1015">Disulfide bond</keyword>
<dbReference type="SUPFAM" id="SSF49899">
    <property type="entry name" value="Concanavalin A-like lectins/glucanases"/>
    <property type="match status" value="1"/>
</dbReference>
<dbReference type="FunFam" id="2.60.220.50:FF:000034">
    <property type="entry name" value="Adhesion G protein-coupled receptor D2"/>
    <property type="match status" value="1"/>
</dbReference>
<gene>
    <name evidence="12" type="ORF">Cadr_000016223</name>
</gene>
<dbReference type="PANTHER" id="PTHR12011">
    <property type="entry name" value="ADHESION G-PROTEIN COUPLED RECEPTOR"/>
    <property type="match status" value="1"/>
</dbReference>
<dbReference type="GO" id="GO:0004930">
    <property type="term" value="F:G protein-coupled receptor activity"/>
    <property type="evidence" value="ECO:0007669"/>
    <property type="project" value="InterPro"/>
</dbReference>
<dbReference type="Gene3D" id="2.60.120.200">
    <property type="match status" value="1"/>
</dbReference>
<feature type="transmembrane region" description="Helical" evidence="8">
    <location>
        <begin position="592"/>
        <end position="618"/>
    </location>
</feature>
<dbReference type="GO" id="GO:0007166">
    <property type="term" value="P:cell surface receptor signaling pathway"/>
    <property type="evidence" value="ECO:0007669"/>
    <property type="project" value="InterPro"/>
</dbReference>
<evidence type="ECO:0000313" key="12">
    <source>
        <dbReference type="EMBL" id="KAB1280214.1"/>
    </source>
</evidence>
<dbReference type="SMART" id="SM00303">
    <property type="entry name" value="GPS"/>
    <property type="match status" value="1"/>
</dbReference>
<comment type="subcellular location">
    <subcellularLocation>
        <location evidence="1">Membrane</location>
        <topology evidence="1">Multi-pass membrane protein</topology>
    </subcellularLocation>
</comment>
<evidence type="ECO:0000256" key="7">
    <source>
        <dbReference type="PROSITE-ProRule" id="PRU01172"/>
    </source>
</evidence>
<evidence type="ECO:0000313" key="13">
    <source>
        <dbReference type="Proteomes" id="UP000299084"/>
    </source>
</evidence>
<feature type="transmembrane region" description="Helical" evidence="8">
    <location>
        <begin position="649"/>
        <end position="666"/>
    </location>
</feature>
<dbReference type="Proteomes" id="UP000299084">
    <property type="component" value="Unassembled WGS sequence"/>
</dbReference>
<dbReference type="STRING" id="9838.ENSCDRP00005009183"/>
<feature type="domain" description="GAIN-B" evidence="9">
    <location>
        <begin position="266"/>
        <end position="439"/>
    </location>
</feature>
<dbReference type="Gene3D" id="2.60.220.50">
    <property type="match status" value="1"/>
</dbReference>
<evidence type="ECO:0000259" key="11">
    <source>
        <dbReference type="PROSITE" id="PS51828"/>
    </source>
</evidence>
<comment type="caution">
    <text evidence="12">The sequence shown here is derived from an EMBL/GenBank/DDBJ whole genome shotgun (WGS) entry which is preliminary data.</text>
</comment>
<dbReference type="PANTHER" id="PTHR12011:SF58">
    <property type="entry name" value="ADHESION G-PROTEIN COUPLED RECEPTOR D2"/>
    <property type="match status" value="1"/>
</dbReference>
<feature type="transmembrane region" description="Helical" evidence="8">
    <location>
        <begin position="672"/>
        <end position="694"/>
    </location>
</feature>
<evidence type="ECO:0000256" key="3">
    <source>
        <dbReference type="ARBA" id="ARBA00022692"/>
    </source>
</evidence>
<dbReference type="InterPro" id="IPR057244">
    <property type="entry name" value="GAIN_B"/>
</dbReference>
<evidence type="ECO:0000256" key="2">
    <source>
        <dbReference type="ARBA" id="ARBA00007343"/>
    </source>
</evidence>
<name>A0A5N4EAA1_CAMDR</name>
<feature type="transmembrane region" description="Helical" evidence="8">
    <location>
        <begin position="487"/>
        <end position="504"/>
    </location>
</feature>
<proteinExistence type="inferred from homology"/>
<feature type="transmembrane region" description="Helical" evidence="8">
    <location>
        <begin position="552"/>
        <end position="572"/>
    </location>
</feature>